<name>A0A444PSZ9_9MICO</name>
<dbReference type="NCBIfam" id="TIGR00543">
    <property type="entry name" value="isochor_syn"/>
    <property type="match status" value="1"/>
</dbReference>
<evidence type="ECO:0000259" key="7">
    <source>
        <dbReference type="Pfam" id="PF00425"/>
    </source>
</evidence>
<gene>
    <name evidence="8" type="ORF">ELQ90_09240</name>
</gene>
<dbReference type="PANTHER" id="PTHR42839:SF2">
    <property type="entry name" value="ISOCHORISMATE SYNTHASE ENTC"/>
    <property type="match status" value="1"/>
</dbReference>
<proteinExistence type="inferred from homology"/>
<evidence type="ECO:0000256" key="5">
    <source>
        <dbReference type="ARBA" id="ARBA00041564"/>
    </source>
</evidence>
<comment type="similarity">
    <text evidence="2">Belongs to the isochorismate synthase family.</text>
</comment>
<evidence type="ECO:0000256" key="6">
    <source>
        <dbReference type="SAM" id="MobiDB-lite"/>
    </source>
</evidence>
<feature type="domain" description="Chorismate-utilising enzyme C-terminal" evidence="7">
    <location>
        <begin position="203"/>
        <end position="452"/>
    </location>
</feature>
<dbReference type="InterPro" id="IPR015890">
    <property type="entry name" value="Chorismate_C"/>
</dbReference>
<accession>A0A444PSZ9</accession>
<feature type="region of interest" description="Disordered" evidence="6">
    <location>
        <begin position="1"/>
        <end position="39"/>
    </location>
</feature>
<evidence type="ECO:0000256" key="1">
    <source>
        <dbReference type="ARBA" id="ARBA00000799"/>
    </source>
</evidence>
<evidence type="ECO:0000313" key="9">
    <source>
        <dbReference type="Proteomes" id="UP000288547"/>
    </source>
</evidence>
<dbReference type="Proteomes" id="UP000288547">
    <property type="component" value="Unassembled WGS sequence"/>
</dbReference>
<comment type="caution">
    <text evidence="8">The sequence shown here is derived from an EMBL/GenBank/DDBJ whole genome shotgun (WGS) entry which is preliminary data.</text>
</comment>
<dbReference type="InterPro" id="IPR005801">
    <property type="entry name" value="ADC_synthase"/>
</dbReference>
<evidence type="ECO:0000256" key="2">
    <source>
        <dbReference type="ARBA" id="ARBA00005297"/>
    </source>
</evidence>
<dbReference type="GO" id="GO:0008909">
    <property type="term" value="F:isochorismate synthase activity"/>
    <property type="evidence" value="ECO:0007669"/>
    <property type="project" value="UniProtKB-EC"/>
</dbReference>
<evidence type="ECO:0000256" key="4">
    <source>
        <dbReference type="ARBA" id="ARBA00023235"/>
    </source>
</evidence>
<keyword evidence="9" id="KW-1185">Reference proteome</keyword>
<reference evidence="8 9" key="1">
    <citation type="submission" date="2018-12" db="EMBL/GenBank/DDBJ databases">
        <authorList>
            <person name="Li F."/>
        </authorList>
    </citation>
    <scope>NUCLEOTIDE SEQUENCE [LARGE SCALE GENOMIC DNA]</scope>
    <source>
        <strain evidence="8 9">11W25H-1</strain>
    </source>
</reference>
<dbReference type="Gene3D" id="3.60.120.10">
    <property type="entry name" value="Anthranilate synthase"/>
    <property type="match status" value="1"/>
</dbReference>
<sequence>MLRTSGTSSSPRARASTVRATTDRSHDALLVPGPGPAPPTGLRLESVISTGTTPALVASTKRADVVGPLLAHADAQRPLVWSRRGDGLVGIGEVLRLEFSGPERMRDAAAAWREVASAATVTDGVQVSGSGLVAFGTFAFSAESEARSVLIVPRTIVGRHGSTTFVTRIRRADEPDDDARLTASRRFGDEFRISLSAGEETADGYIDHVGQAIDRIASGALSKVVLARELSGHVPAGADLRRVITDLALGYPDCWTFAVDGLIGSSPETLVRVEAGTVGARVLAGTASRGVNAEADQKAALALVTSTKDQDEHQFAVRSAVESLRPHTRHLATSEVPFALKLPNLWHLATDLEGAIDGGASSIDLIDAMHPTAAVAGSPREEAVALIAELEPFDRGRYSGPVGWVDASGDGEWAIALRCAQVDEDGDVTAYAGCGIVVDSDPAAELAETRMKFRPIVDAFG</sequence>
<keyword evidence="4 8" id="KW-0413">Isomerase</keyword>
<dbReference type="PANTHER" id="PTHR42839">
    <property type="entry name" value="ISOCHORISMATE SYNTHASE ENTC"/>
    <property type="match status" value="1"/>
</dbReference>
<dbReference type="AlphaFoldDB" id="A0A444PSZ9"/>
<comment type="catalytic activity">
    <reaction evidence="1">
        <text>chorismate = isochorismate</text>
        <dbReference type="Rhea" id="RHEA:18985"/>
        <dbReference type="ChEBI" id="CHEBI:29748"/>
        <dbReference type="ChEBI" id="CHEBI:29780"/>
        <dbReference type="EC" id="5.4.4.2"/>
    </reaction>
</comment>
<dbReference type="SUPFAM" id="SSF56322">
    <property type="entry name" value="ADC synthase"/>
    <property type="match status" value="1"/>
</dbReference>
<evidence type="ECO:0000256" key="3">
    <source>
        <dbReference type="ARBA" id="ARBA00012824"/>
    </source>
</evidence>
<dbReference type="GO" id="GO:0009697">
    <property type="term" value="P:salicylic acid biosynthetic process"/>
    <property type="evidence" value="ECO:0007669"/>
    <property type="project" value="TreeGrafter"/>
</dbReference>
<dbReference type="InterPro" id="IPR004561">
    <property type="entry name" value="IsoChor_synthase"/>
</dbReference>
<dbReference type="Pfam" id="PF00425">
    <property type="entry name" value="Chorismate_bind"/>
    <property type="match status" value="1"/>
</dbReference>
<dbReference type="EC" id="5.4.4.2" evidence="3"/>
<dbReference type="EMBL" id="RZNB01000003">
    <property type="protein sequence ID" value="RWZ50986.1"/>
    <property type="molecule type" value="Genomic_DNA"/>
</dbReference>
<organism evidence="8 9">
    <name type="scientific">Labedella phragmitis</name>
    <dbReference type="NCBI Taxonomy" id="2498849"/>
    <lineage>
        <taxon>Bacteria</taxon>
        <taxon>Bacillati</taxon>
        <taxon>Actinomycetota</taxon>
        <taxon>Actinomycetes</taxon>
        <taxon>Micrococcales</taxon>
        <taxon>Microbacteriaceae</taxon>
        <taxon>Labedella</taxon>
    </lineage>
</organism>
<evidence type="ECO:0000313" key="8">
    <source>
        <dbReference type="EMBL" id="RWZ50986.1"/>
    </source>
</evidence>
<dbReference type="OrthoDB" id="9806579at2"/>
<protein>
    <recommendedName>
        <fullName evidence="3">isochorismate synthase</fullName>
        <ecNumber evidence="3">5.4.4.2</ecNumber>
    </recommendedName>
    <alternativeName>
        <fullName evidence="5">Isochorismate mutase</fullName>
    </alternativeName>
</protein>
<feature type="compositionally biased region" description="Polar residues" evidence="6">
    <location>
        <begin position="1"/>
        <end position="11"/>
    </location>
</feature>